<evidence type="ECO:0000259" key="2">
    <source>
        <dbReference type="PROSITE" id="PS51043"/>
    </source>
</evidence>
<name>A0ABP0EER9_9ASCO</name>
<evidence type="ECO:0000256" key="1">
    <source>
        <dbReference type="SAM" id="MobiDB-lite"/>
    </source>
</evidence>
<gene>
    <name evidence="3" type="ORF">CAAN4_F04434</name>
</gene>
<dbReference type="InterPro" id="IPR058055">
    <property type="entry name" value="PA-PLA1"/>
</dbReference>
<feature type="domain" description="DDHD" evidence="2">
    <location>
        <begin position="549"/>
        <end position="760"/>
    </location>
</feature>
<proteinExistence type="predicted"/>
<accession>A0ABP0EER9</accession>
<dbReference type="InterPro" id="IPR055555">
    <property type="entry name" value="PA-PLA1_DUF7131"/>
</dbReference>
<protein>
    <submittedName>
        <fullName evidence="3">Probable phospholipase YOR022C, mitochondrial</fullName>
    </submittedName>
</protein>
<dbReference type="Pfam" id="PF02862">
    <property type="entry name" value="DDHD"/>
    <property type="match status" value="1"/>
</dbReference>
<dbReference type="InterPro" id="IPR057826">
    <property type="entry name" value="WWE_C20G8.02"/>
</dbReference>
<dbReference type="Pfam" id="PF23463">
    <property type="entry name" value="WWE_2"/>
    <property type="match status" value="1"/>
</dbReference>
<dbReference type="PANTHER" id="PTHR23509">
    <property type="entry name" value="PA-PL1 PHOSPHOLIPASE FAMILY"/>
    <property type="match status" value="1"/>
</dbReference>
<dbReference type="Proteomes" id="UP001497600">
    <property type="component" value="Chromosome F"/>
</dbReference>
<dbReference type="SUPFAM" id="SSF53474">
    <property type="entry name" value="alpha/beta-Hydrolases"/>
    <property type="match status" value="1"/>
</dbReference>
<dbReference type="Pfam" id="PF23465">
    <property type="entry name" value="DUF7131"/>
    <property type="match status" value="1"/>
</dbReference>
<dbReference type="InterPro" id="IPR004177">
    <property type="entry name" value="DDHD_dom"/>
</dbReference>
<evidence type="ECO:0000313" key="4">
    <source>
        <dbReference type="Proteomes" id="UP001497600"/>
    </source>
</evidence>
<feature type="region of interest" description="Disordered" evidence="1">
    <location>
        <begin position="309"/>
        <end position="358"/>
    </location>
</feature>
<dbReference type="SMART" id="SM01127">
    <property type="entry name" value="DDHD"/>
    <property type="match status" value="1"/>
</dbReference>
<sequence length="777" mass="87955">MIFIRVTGRVCIRRYSSGVQAATGSKTPPKLHIKWYYATDIPTTKPSWFDYKQEKQPEKFIPFSDFDSKRLEKRFQQLEGQGALSGAAHGTAADRVSSATKDTIVDPIVEVNEDKLFQVDLQKYILSPVYWEGSSYEVRRGTWFNSDGLPLSRKISDLVEKGYHEKRPYTFNRADVGDTLSKFGKDAVQKFNRKDRPREITEPPVVSTNDYDDLMKLQDDEDNNGQSSKMVLYSDAKYAAIFPDTMNNQFELGVIRNFCTSPVSLLSVEKIQRGYTSDLDETIFEKLPSNPIPGLSEIFQTEVGSYLTGGGSKEEAKTKSPMVKSTNYSDENDHNESKQNSQMKSVLESDYDRETSDSKANRQVDHLILCIHGIGQVLGGKYESVDFTHSINVLRNKMKEVYTSDDSYKKMTSNQYPDNNTLQVLPVSWRHKIDFHPTKNFQSYDANGNFRLPSLSQINVDGVKSLRNIMGDVVLDILLYYEPRYVEKVFHAVVSELNRVYSLYKERNPHFKGKVHILGHSLGSAIAFDIVANQREKVDQVNEETSQDLKFDVDSLFCIGSPVGVFKLLNQRNIRSRASLGPDFDPRDPTNLASSPKCVNLYNLFHPCDPIGYRMEPLVSPRFANFKPEPVPFATKSIHSQIKGLASFGEGIQQKISSASSWFKKDETKAKHQDPWDENALGDILTSLVSEPKTQDEPANEVDMRDRDLSTLTELNRSGRIDYCLPMGVFDISLVSAVSAHVSYFEDTNTAGFLLREVLASGDDCEDSRKVVVYKKK</sequence>
<organism evidence="3 4">
    <name type="scientific">[Candida] anglica</name>
    <dbReference type="NCBI Taxonomy" id="148631"/>
    <lineage>
        <taxon>Eukaryota</taxon>
        <taxon>Fungi</taxon>
        <taxon>Dikarya</taxon>
        <taxon>Ascomycota</taxon>
        <taxon>Saccharomycotina</taxon>
        <taxon>Pichiomycetes</taxon>
        <taxon>Debaryomycetaceae</taxon>
        <taxon>Kurtzmaniella</taxon>
    </lineage>
</organism>
<dbReference type="PANTHER" id="PTHR23509:SF10">
    <property type="entry name" value="LD21067P"/>
    <property type="match status" value="1"/>
</dbReference>
<keyword evidence="4" id="KW-1185">Reference proteome</keyword>
<dbReference type="InterPro" id="IPR029058">
    <property type="entry name" value="AB_hydrolase_fold"/>
</dbReference>
<evidence type="ECO:0000313" key="3">
    <source>
        <dbReference type="EMBL" id="CAK7911876.1"/>
    </source>
</evidence>
<reference evidence="3 4" key="1">
    <citation type="submission" date="2024-01" db="EMBL/GenBank/DDBJ databases">
        <authorList>
            <consortium name="Genoscope - CEA"/>
            <person name="William W."/>
        </authorList>
    </citation>
    <scope>NUCLEOTIDE SEQUENCE [LARGE SCALE GENOMIC DNA]</scope>
    <source>
        <strain evidence="3 4">29B2s-10</strain>
    </source>
</reference>
<dbReference type="PROSITE" id="PS51043">
    <property type="entry name" value="DDHD"/>
    <property type="match status" value="1"/>
</dbReference>
<dbReference type="EMBL" id="OZ004258">
    <property type="protein sequence ID" value="CAK7911876.1"/>
    <property type="molecule type" value="Genomic_DNA"/>
</dbReference>